<dbReference type="EMBL" id="QEQK01000022">
    <property type="protein sequence ID" value="PWN54593.1"/>
    <property type="molecule type" value="Genomic_DNA"/>
</dbReference>
<evidence type="ECO:0008006" key="3">
    <source>
        <dbReference type="Google" id="ProtNLM"/>
    </source>
</evidence>
<evidence type="ECO:0000313" key="2">
    <source>
        <dbReference type="Proteomes" id="UP000251800"/>
    </source>
</evidence>
<dbReference type="Proteomes" id="UP000251800">
    <property type="component" value="Unassembled WGS sequence"/>
</dbReference>
<evidence type="ECO:0000313" key="1">
    <source>
        <dbReference type="EMBL" id="PWN54593.1"/>
    </source>
</evidence>
<comment type="caution">
    <text evidence="1">The sequence shown here is derived from an EMBL/GenBank/DDBJ whole genome shotgun (WGS) entry which is preliminary data.</text>
</comment>
<keyword evidence="2" id="KW-1185">Reference proteome</keyword>
<organism evidence="1 2">
    <name type="scientific">Abyssibacter profundi</name>
    <dbReference type="NCBI Taxonomy" id="2182787"/>
    <lineage>
        <taxon>Bacteria</taxon>
        <taxon>Pseudomonadati</taxon>
        <taxon>Pseudomonadota</taxon>
        <taxon>Gammaproteobacteria</taxon>
        <taxon>Chromatiales</taxon>
        <taxon>Oceanococcaceae</taxon>
        <taxon>Abyssibacter</taxon>
    </lineage>
</organism>
<reference evidence="1 2" key="1">
    <citation type="submission" date="2018-05" db="EMBL/GenBank/DDBJ databases">
        <title>Abyssibacter profundi OUC007T gen. nov., sp. nov, a marine bacterium isolated from seawater of the Mariana Trench.</title>
        <authorList>
            <person name="Zhou S."/>
        </authorList>
    </citation>
    <scope>NUCLEOTIDE SEQUENCE [LARGE SCALE GENOMIC DNA]</scope>
    <source>
        <strain evidence="1 2">OUC007</strain>
    </source>
</reference>
<protein>
    <recommendedName>
        <fullName evidence="3">Glycosyltransferase family 1 protein</fullName>
    </recommendedName>
</protein>
<gene>
    <name evidence="1" type="ORF">DEH80_16670</name>
</gene>
<accession>A0A383XPN9</accession>
<dbReference type="RefSeq" id="WP_109721660.1">
    <property type="nucleotide sequence ID" value="NZ_QEQK01000022.1"/>
</dbReference>
<dbReference type="AlphaFoldDB" id="A0A383XPN9"/>
<sequence>MLEQLQHELDRLWRRYRWYLRPLIYRRYRRWLARQNHVTPAHQPVAVFDFRDSRIDGPQGRRFYTLFMFFVRTGYYPMLARSYLFLANIGKKEKRHTLSEDFAILEPGGAPPVDYVLITDRVTSRWARGASRIIRIDYRPEYQPGDGTFPMPFPLFPGVYARGEDQHIHALRRHPRPWRVFFGGDALLGKYSQPSITRVYRKLPRTDVLERLRQALPASCWVDPQNQAEFDELRGASFDGLVIMNTRNCRVPVQDWLATVASGRFYLACPGYRYPMSHNIIEAMAVGSIPITQYPELFFPALEHGKNCLVFRGAEDLADVVQQAIDMPEAEADRLAAGAATYYDQYLSPQATVSGLLAMPGREVRLRLVPFIQRGGGYA</sequence>
<proteinExistence type="predicted"/>
<name>A0A383XPN9_9GAMM</name>
<dbReference type="OrthoDB" id="5696983at2"/>